<sequence>MLRYGLSKKEEKKKLKSLNKRSRLEIKLSPFPLNSNSIILVIEKKTQIAFITEFKRKYRFMSELHGRTGMHRKQVVKRTTLTKKQVSKQNQNLQVTSFLEREDNSLIPVSKKKSDVVVIENIEHQKRILSDYMHNLHDKFRLENIDIKVSQAPTFASRRTCLCARHQNMSLKLKAMRSLGLNLPKSPDAFIKEQETNEKLKETLETGLPDMVKYTQRKKVVEGQKSRWKEVDDAVAKTNFIHLMDSQTSEFRNHVKKVKVQYQEMRNLRENLPENEVMLWMDFAENFVCTSVEAVQFSYGNQAMVSLHTMAVYFPKSQGQRLQSCVGVYDVLCHNASVYTILKKLVPMLQSTYPSIKTIHYLTNSPKSQNRNKTSFKILSDHNEDFGIAGR</sequence>
<evidence type="ECO:0000313" key="2">
    <source>
        <dbReference type="Proteomes" id="UP001634394"/>
    </source>
</evidence>
<dbReference type="EMBL" id="JBJQND010000008">
    <property type="protein sequence ID" value="KAL3868111.1"/>
    <property type="molecule type" value="Genomic_DNA"/>
</dbReference>
<protein>
    <recommendedName>
        <fullName evidence="3">CRAL-TRIO domain-containing protein</fullName>
    </recommendedName>
</protein>
<keyword evidence="2" id="KW-1185">Reference proteome</keyword>
<reference evidence="1 2" key="1">
    <citation type="submission" date="2024-11" db="EMBL/GenBank/DDBJ databases">
        <title>Chromosome-level genome assembly of the freshwater bivalve Anodonta woodiana.</title>
        <authorList>
            <person name="Chen X."/>
        </authorList>
    </citation>
    <scope>NUCLEOTIDE SEQUENCE [LARGE SCALE GENOMIC DNA]</scope>
    <source>
        <strain evidence="1">MN2024</strain>
        <tissue evidence="1">Gills</tissue>
    </source>
</reference>
<dbReference type="PANTHER" id="PTHR46601:SF1">
    <property type="entry name" value="ADF-H DOMAIN-CONTAINING PROTEIN"/>
    <property type="match status" value="1"/>
</dbReference>
<gene>
    <name evidence="1" type="ORF">ACJMK2_040947</name>
</gene>
<proteinExistence type="predicted"/>
<organism evidence="1 2">
    <name type="scientific">Sinanodonta woodiana</name>
    <name type="common">Chinese pond mussel</name>
    <name type="synonym">Anodonta woodiana</name>
    <dbReference type="NCBI Taxonomy" id="1069815"/>
    <lineage>
        <taxon>Eukaryota</taxon>
        <taxon>Metazoa</taxon>
        <taxon>Spiralia</taxon>
        <taxon>Lophotrochozoa</taxon>
        <taxon>Mollusca</taxon>
        <taxon>Bivalvia</taxon>
        <taxon>Autobranchia</taxon>
        <taxon>Heteroconchia</taxon>
        <taxon>Palaeoheterodonta</taxon>
        <taxon>Unionida</taxon>
        <taxon>Unionoidea</taxon>
        <taxon>Unionidae</taxon>
        <taxon>Unioninae</taxon>
        <taxon>Sinanodonta</taxon>
    </lineage>
</organism>
<dbReference type="Proteomes" id="UP001634394">
    <property type="component" value="Unassembled WGS sequence"/>
</dbReference>
<evidence type="ECO:0008006" key="3">
    <source>
        <dbReference type="Google" id="ProtNLM"/>
    </source>
</evidence>
<evidence type="ECO:0000313" key="1">
    <source>
        <dbReference type="EMBL" id="KAL3868111.1"/>
    </source>
</evidence>
<dbReference type="AlphaFoldDB" id="A0ABD3W371"/>
<accession>A0ABD3W371</accession>
<dbReference type="PANTHER" id="PTHR46601">
    <property type="entry name" value="ULP_PROTEASE DOMAIN-CONTAINING PROTEIN"/>
    <property type="match status" value="1"/>
</dbReference>
<name>A0ABD3W371_SINWO</name>
<comment type="caution">
    <text evidence="1">The sequence shown here is derived from an EMBL/GenBank/DDBJ whole genome shotgun (WGS) entry which is preliminary data.</text>
</comment>